<dbReference type="EMBL" id="CP055898">
    <property type="protein sequence ID" value="QKX54765.1"/>
    <property type="molecule type" value="Genomic_DNA"/>
</dbReference>
<dbReference type="AlphaFoldDB" id="A0A7H8QMJ7"/>
<organism evidence="1 2">
    <name type="scientific">Talaromyces rugulosus</name>
    <name type="common">Penicillium rugulosum</name>
    <dbReference type="NCBI Taxonomy" id="121627"/>
    <lineage>
        <taxon>Eukaryota</taxon>
        <taxon>Fungi</taxon>
        <taxon>Dikarya</taxon>
        <taxon>Ascomycota</taxon>
        <taxon>Pezizomycotina</taxon>
        <taxon>Eurotiomycetes</taxon>
        <taxon>Eurotiomycetidae</taxon>
        <taxon>Eurotiales</taxon>
        <taxon>Trichocomaceae</taxon>
        <taxon>Talaromyces</taxon>
        <taxon>Talaromyces sect. Islandici</taxon>
    </lineage>
</organism>
<evidence type="ECO:0000313" key="2">
    <source>
        <dbReference type="Proteomes" id="UP000509510"/>
    </source>
</evidence>
<dbReference type="KEGG" id="trg:TRUGW13939_01854"/>
<reference evidence="2" key="1">
    <citation type="submission" date="2020-06" db="EMBL/GenBank/DDBJ databases">
        <title>A chromosome-scale genome assembly of Talaromyces rugulosus W13939.</title>
        <authorList>
            <person name="Wang B."/>
            <person name="Guo L."/>
            <person name="Ye K."/>
            <person name="Wang L."/>
        </authorList>
    </citation>
    <scope>NUCLEOTIDE SEQUENCE [LARGE SCALE GENOMIC DNA]</scope>
    <source>
        <strain evidence="2">W13939</strain>
    </source>
</reference>
<accession>A0A7H8QMJ7</accession>
<dbReference type="OrthoDB" id="4840035at2759"/>
<keyword evidence="2" id="KW-1185">Reference proteome</keyword>
<dbReference type="RefSeq" id="XP_035340944.1">
    <property type="nucleotide sequence ID" value="XM_035485051.1"/>
</dbReference>
<gene>
    <name evidence="1" type="ORF">TRUGW13939_01854</name>
</gene>
<protein>
    <submittedName>
        <fullName evidence="1">Uncharacterized protein</fullName>
    </submittedName>
</protein>
<name>A0A7H8QMJ7_TALRU</name>
<evidence type="ECO:0000313" key="1">
    <source>
        <dbReference type="EMBL" id="QKX54765.1"/>
    </source>
</evidence>
<proteinExistence type="predicted"/>
<sequence>MLMTTATTVRHTRQHAPNTTIGLKPFSVSPSPNMTTLEDARSILESEARQLQRSWKEFQDALRHHDQRLQRPADMDLVCETLADAVQLWTSPNKQQSLFRKPAKWARICLETMEAHPALMQSLPDPKRISDLFFGVVYSIIAACKEHYRVAGVFLKFLARINKAVLSASMFDRPREFAAALYAQIFLFLGEFMGDYISKARCRVLSSHNEDFKTNFINLVSCVEDFVATKTNSAYSNSCQYLEAPCLDKVGLEGAARVRVSQTTLLRQLIWSVQQKKLTNAKLAQGWKRTFDLFLAALERRVHQVDADSALCHLSGNSLITPKSQPTEAGELTTKRRFLKLRLQQDSSHLQEFFDNSEQLYPFSPEEQLVIPATVATEIYNWMRTNPSLPLVVEGPRSLGLPGRLTLISACYVSISRQHSIPTISHFCAASAHSSKEAGLLGLVYSLIRQLIDLSPPMLDFESNCDLSTERFNRLNGTMSSWTDAVGILNTLLRYKPPVLFCVIDSLDILEDAITQQHIRALVDMLVSHTIRSSTAPVDTEQPPTTTPTDDLISKDGLLKMLFTTAGQCRAIQSNFSQGQGQIITTDATQVETTPVVAVDEDVVMGG</sequence>
<dbReference type="GeneID" id="55989364"/>
<dbReference type="Proteomes" id="UP000509510">
    <property type="component" value="Chromosome I"/>
</dbReference>